<evidence type="ECO:0000313" key="1">
    <source>
        <dbReference type="EMBL" id="ATD59745.1"/>
    </source>
</evidence>
<name>A0A290WS84_9BURK</name>
<evidence type="ECO:0000313" key="2">
    <source>
        <dbReference type="Proteomes" id="UP000218437"/>
    </source>
</evidence>
<dbReference type="RefSeq" id="WP_096233912.1">
    <property type="nucleotide sequence ID" value="NZ_CP023422.1"/>
</dbReference>
<dbReference type="AlphaFoldDB" id="A0A290WS84"/>
<gene>
    <name evidence="1" type="ORF">CNX70_05745</name>
</gene>
<organism evidence="1 2">
    <name type="scientific">Janthinobacterium svalbardensis</name>
    <dbReference type="NCBI Taxonomy" id="368607"/>
    <lineage>
        <taxon>Bacteria</taxon>
        <taxon>Pseudomonadati</taxon>
        <taxon>Pseudomonadota</taxon>
        <taxon>Betaproteobacteria</taxon>
        <taxon>Burkholderiales</taxon>
        <taxon>Oxalobacteraceae</taxon>
        <taxon>Janthinobacterium</taxon>
    </lineage>
</organism>
<proteinExistence type="predicted"/>
<reference evidence="1 2" key="1">
    <citation type="submission" date="2017-09" db="EMBL/GenBank/DDBJ databases">
        <title>Complete genome sequence of Janthinobacterium svalbardensis PAMC 27463.</title>
        <authorList>
            <person name="Cho Y.-J."/>
            <person name="Cho A."/>
            <person name="Kim O.-S."/>
            <person name="Lee J.-I."/>
        </authorList>
    </citation>
    <scope>NUCLEOTIDE SEQUENCE [LARGE SCALE GENOMIC DNA]</scope>
    <source>
        <strain evidence="1 2">PAMC 27463</strain>
    </source>
</reference>
<keyword evidence="2" id="KW-1185">Reference proteome</keyword>
<sequence>MELVDASTVIMNFMGHDYFASNRVLLTDIATMIKTGQRARNRGGLKGIPSQAPQYWAFP</sequence>
<dbReference type="KEGG" id="jsv:CNX70_05745"/>
<accession>A0A290WS84</accession>
<dbReference type="EMBL" id="CP023422">
    <property type="protein sequence ID" value="ATD59745.1"/>
    <property type="molecule type" value="Genomic_DNA"/>
</dbReference>
<protein>
    <submittedName>
        <fullName evidence="1">Uncharacterized protein</fullName>
    </submittedName>
</protein>
<dbReference type="Proteomes" id="UP000218437">
    <property type="component" value="Chromosome"/>
</dbReference>